<sequence>DDTLSEDDLDLISGVYKLSTGDGTQTADASWWPRHNTWVSGSLEVGYWSPNCETWFQRRLDSIRKGEARLKSPAQWRSAVLLWKPATTFMSSVRLASSEVLNNPGRQRA</sequence>
<dbReference type="Proteomes" id="UP000076532">
    <property type="component" value="Unassembled WGS sequence"/>
</dbReference>
<reference evidence="1 2" key="1">
    <citation type="journal article" date="2016" name="Mol. Biol. Evol.">
        <title>Comparative Genomics of Early-Diverging Mushroom-Forming Fungi Provides Insights into the Origins of Lignocellulose Decay Capabilities.</title>
        <authorList>
            <person name="Nagy L.G."/>
            <person name="Riley R."/>
            <person name="Tritt A."/>
            <person name="Adam C."/>
            <person name="Daum C."/>
            <person name="Floudas D."/>
            <person name="Sun H."/>
            <person name="Yadav J.S."/>
            <person name="Pangilinan J."/>
            <person name="Larsson K.H."/>
            <person name="Matsuura K."/>
            <person name="Barry K."/>
            <person name="Labutti K."/>
            <person name="Kuo R."/>
            <person name="Ohm R.A."/>
            <person name="Bhattacharya S.S."/>
            <person name="Shirouzu T."/>
            <person name="Yoshinaga Y."/>
            <person name="Martin F.M."/>
            <person name="Grigoriev I.V."/>
            <person name="Hibbett D.S."/>
        </authorList>
    </citation>
    <scope>NUCLEOTIDE SEQUENCE [LARGE SCALE GENOMIC DNA]</scope>
    <source>
        <strain evidence="1 2">CBS 109695</strain>
    </source>
</reference>
<protein>
    <submittedName>
        <fullName evidence="1">Uncharacterized protein</fullName>
    </submittedName>
</protein>
<name>A0A167XBC7_9AGAM</name>
<evidence type="ECO:0000313" key="2">
    <source>
        <dbReference type="Proteomes" id="UP000076532"/>
    </source>
</evidence>
<gene>
    <name evidence="1" type="ORF">FIBSPDRAFT_763446</name>
</gene>
<keyword evidence="2" id="KW-1185">Reference proteome</keyword>
<accession>A0A167XBC7</accession>
<organism evidence="1 2">
    <name type="scientific">Athelia psychrophila</name>
    <dbReference type="NCBI Taxonomy" id="1759441"/>
    <lineage>
        <taxon>Eukaryota</taxon>
        <taxon>Fungi</taxon>
        <taxon>Dikarya</taxon>
        <taxon>Basidiomycota</taxon>
        <taxon>Agaricomycotina</taxon>
        <taxon>Agaricomycetes</taxon>
        <taxon>Agaricomycetidae</taxon>
        <taxon>Atheliales</taxon>
        <taxon>Atheliaceae</taxon>
        <taxon>Athelia</taxon>
    </lineage>
</organism>
<dbReference type="OrthoDB" id="3270336at2759"/>
<dbReference type="AlphaFoldDB" id="A0A167XBC7"/>
<evidence type="ECO:0000313" key="1">
    <source>
        <dbReference type="EMBL" id="KZP07032.1"/>
    </source>
</evidence>
<feature type="non-terminal residue" evidence="1">
    <location>
        <position position="1"/>
    </location>
</feature>
<dbReference type="EMBL" id="KV417764">
    <property type="protein sequence ID" value="KZP07032.1"/>
    <property type="molecule type" value="Genomic_DNA"/>
</dbReference>
<proteinExistence type="predicted"/>